<organism evidence="1 2">
    <name type="scientific">Streptomyces purpureus</name>
    <dbReference type="NCBI Taxonomy" id="1951"/>
    <lineage>
        <taxon>Bacteria</taxon>
        <taxon>Bacillati</taxon>
        <taxon>Actinomycetota</taxon>
        <taxon>Actinomycetes</taxon>
        <taxon>Kitasatosporales</taxon>
        <taxon>Streptomycetaceae</taxon>
        <taxon>Streptomyces</taxon>
    </lineage>
</organism>
<dbReference type="AlphaFoldDB" id="A0A918LWA1"/>
<proteinExistence type="predicted"/>
<keyword evidence="2" id="KW-1185">Reference proteome</keyword>
<name>A0A918LWA1_9ACTN</name>
<reference evidence="1" key="2">
    <citation type="submission" date="2020-09" db="EMBL/GenBank/DDBJ databases">
        <authorList>
            <person name="Sun Q."/>
            <person name="Ohkuma M."/>
        </authorList>
    </citation>
    <scope>NUCLEOTIDE SEQUENCE</scope>
    <source>
        <strain evidence="1">JCM 3172</strain>
    </source>
</reference>
<sequence length="104" mass="11823">MEFSRFIPLPNSPAWDLLVDYDRPSFFRSSDDIDAYLAGLDITITPEKRRAVRPLRRGGPARHRGTRRRAENFTHVTEEYALSRIADVGELVTAHNVRTGNNVG</sequence>
<dbReference type="RefSeq" id="WP_189204862.1">
    <property type="nucleotide sequence ID" value="NZ_BMQQ01000034.1"/>
</dbReference>
<comment type="caution">
    <text evidence="1">The sequence shown here is derived from an EMBL/GenBank/DDBJ whole genome shotgun (WGS) entry which is preliminary data.</text>
</comment>
<evidence type="ECO:0000313" key="1">
    <source>
        <dbReference type="EMBL" id="GGT59192.1"/>
    </source>
</evidence>
<accession>A0A918LWA1</accession>
<gene>
    <name evidence="1" type="ORF">GCM10014713_60810</name>
</gene>
<dbReference type="EMBL" id="BMQQ01000034">
    <property type="protein sequence ID" value="GGT59192.1"/>
    <property type="molecule type" value="Genomic_DNA"/>
</dbReference>
<reference evidence="1" key="1">
    <citation type="journal article" date="2014" name="Int. J. Syst. Evol. Microbiol.">
        <title>Complete genome sequence of Corynebacterium casei LMG S-19264T (=DSM 44701T), isolated from a smear-ripened cheese.</title>
        <authorList>
            <consortium name="US DOE Joint Genome Institute (JGI-PGF)"/>
            <person name="Walter F."/>
            <person name="Albersmeier A."/>
            <person name="Kalinowski J."/>
            <person name="Ruckert C."/>
        </authorList>
    </citation>
    <scope>NUCLEOTIDE SEQUENCE</scope>
    <source>
        <strain evidence="1">JCM 3172</strain>
    </source>
</reference>
<evidence type="ECO:0000313" key="2">
    <source>
        <dbReference type="Proteomes" id="UP000619486"/>
    </source>
</evidence>
<dbReference type="Proteomes" id="UP000619486">
    <property type="component" value="Unassembled WGS sequence"/>
</dbReference>
<protein>
    <submittedName>
        <fullName evidence="1">Uncharacterized protein</fullName>
    </submittedName>
</protein>